<organism evidence="2 3">
    <name type="scientific">Candidatus Falkowbacteria bacterium GW2011_GWF2_39_8</name>
    <dbReference type="NCBI Taxonomy" id="1618642"/>
    <lineage>
        <taxon>Bacteria</taxon>
        <taxon>Candidatus Falkowiibacteriota</taxon>
    </lineage>
</organism>
<dbReference type="Proteomes" id="UP000034137">
    <property type="component" value="Unassembled WGS sequence"/>
</dbReference>
<evidence type="ECO:0000256" key="1">
    <source>
        <dbReference type="ARBA" id="ARBA00010759"/>
    </source>
</evidence>
<comment type="caution">
    <text evidence="2">The sequence shown here is derived from an EMBL/GenBank/DDBJ whole genome shotgun (WGS) entry which is preliminary data.</text>
</comment>
<dbReference type="EMBL" id="LBXO01000022">
    <property type="protein sequence ID" value="KKR32802.1"/>
    <property type="molecule type" value="Genomic_DNA"/>
</dbReference>
<gene>
    <name evidence="2" type="ORF">UT64_C0022G0001</name>
</gene>
<comment type="similarity">
    <text evidence="1">Belongs to the polypeptide deformylase family.</text>
</comment>
<protein>
    <submittedName>
        <fullName evidence="2">Peptide deformylase</fullName>
    </submittedName>
</protein>
<reference evidence="2 3" key="1">
    <citation type="journal article" date="2015" name="Nature">
        <title>rRNA introns, odd ribosomes, and small enigmatic genomes across a large radiation of phyla.</title>
        <authorList>
            <person name="Brown C.T."/>
            <person name="Hug L.A."/>
            <person name="Thomas B.C."/>
            <person name="Sharon I."/>
            <person name="Castelle C.J."/>
            <person name="Singh A."/>
            <person name="Wilkins M.J."/>
            <person name="Williams K.H."/>
            <person name="Banfield J.F."/>
        </authorList>
    </citation>
    <scope>NUCLEOTIDE SEQUENCE [LARGE SCALE GENOMIC DNA]</scope>
</reference>
<evidence type="ECO:0000313" key="3">
    <source>
        <dbReference type="Proteomes" id="UP000034137"/>
    </source>
</evidence>
<dbReference type="PATRIC" id="fig|1618642.3.peg.473"/>
<dbReference type="Gene3D" id="3.90.45.10">
    <property type="entry name" value="Peptide deformylase"/>
    <property type="match status" value="1"/>
</dbReference>
<proteinExistence type="inferred from homology"/>
<feature type="non-terminal residue" evidence="2">
    <location>
        <position position="1"/>
    </location>
</feature>
<dbReference type="InterPro" id="IPR023635">
    <property type="entry name" value="Peptide_deformylase"/>
</dbReference>
<dbReference type="PANTHER" id="PTHR10458:SF22">
    <property type="entry name" value="PEPTIDE DEFORMYLASE"/>
    <property type="match status" value="1"/>
</dbReference>
<evidence type="ECO:0000313" key="2">
    <source>
        <dbReference type="EMBL" id="KKR32802.1"/>
    </source>
</evidence>
<dbReference type="GO" id="GO:0042586">
    <property type="term" value="F:peptide deformylase activity"/>
    <property type="evidence" value="ECO:0007669"/>
    <property type="project" value="InterPro"/>
</dbReference>
<accession>A0A0G0T4R2</accession>
<dbReference type="AlphaFoldDB" id="A0A0G0T4R2"/>
<dbReference type="SUPFAM" id="SSF56420">
    <property type="entry name" value="Peptide deformylase"/>
    <property type="match status" value="1"/>
</dbReference>
<dbReference type="PRINTS" id="PR01576">
    <property type="entry name" value="PDEFORMYLASE"/>
</dbReference>
<dbReference type="PANTHER" id="PTHR10458">
    <property type="entry name" value="PEPTIDE DEFORMYLASE"/>
    <property type="match status" value="1"/>
</dbReference>
<name>A0A0G0T4R2_9BACT</name>
<sequence>ELGEEGCLSVPGVFGQVNRYKSVDCQFIDENGQKNLIKANKMMARVIQHEIDHLDGILFIDKLEPGSKSSDRKTERPAVKK</sequence>
<dbReference type="InterPro" id="IPR036821">
    <property type="entry name" value="Peptide_deformylase_sf"/>
</dbReference>
<dbReference type="Pfam" id="PF01327">
    <property type="entry name" value="Pep_deformylase"/>
    <property type="match status" value="1"/>
</dbReference>